<keyword evidence="1" id="KW-0732">Signal</keyword>
<evidence type="ECO:0008006" key="4">
    <source>
        <dbReference type="Google" id="ProtNLM"/>
    </source>
</evidence>
<protein>
    <recommendedName>
        <fullName evidence="4">Carboxypeptidase family protein</fullName>
    </recommendedName>
</protein>
<feature type="chain" id="PRO_5020235263" description="Carboxypeptidase family protein" evidence="1">
    <location>
        <begin position="26"/>
        <end position="944"/>
    </location>
</feature>
<evidence type="ECO:0000313" key="2">
    <source>
        <dbReference type="EMBL" id="RXG21192.1"/>
    </source>
</evidence>
<organism evidence="2 3">
    <name type="scientific">Leeuwenhoekiella aequorea</name>
    <dbReference type="NCBI Taxonomy" id="283736"/>
    <lineage>
        <taxon>Bacteria</taxon>
        <taxon>Pseudomonadati</taxon>
        <taxon>Bacteroidota</taxon>
        <taxon>Flavobacteriia</taxon>
        <taxon>Flavobacteriales</taxon>
        <taxon>Flavobacteriaceae</taxon>
        <taxon>Leeuwenhoekiella</taxon>
    </lineage>
</organism>
<dbReference type="AlphaFoldDB" id="A0A4V1KQF1"/>
<dbReference type="RefSeq" id="WP_128758459.1">
    <property type="nucleotide sequence ID" value="NZ_QOVM01000006.1"/>
</dbReference>
<feature type="signal peptide" evidence="1">
    <location>
        <begin position="1"/>
        <end position="25"/>
    </location>
</feature>
<dbReference type="Proteomes" id="UP000289238">
    <property type="component" value="Unassembled WGS sequence"/>
</dbReference>
<reference evidence="2 3" key="1">
    <citation type="submission" date="2018-07" db="EMBL/GenBank/DDBJ databases">
        <title>Leeuwenhoekiella genomics.</title>
        <authorList>
            <person name="Tahon G."/>
            <person name="Willems A."/>
        </authorList>
    </citation>
    <scope>NUCLEOTIDE SEQUENCE [LARGE SCALE GENOMIC DNA]</scope>
    <source>
        <strain evidence="2 3">LMG 22550</strain>
    </source>
</reference>
<gene>
    <name evidence="2" type="ORF">DSM00_2709</name>
</gene>
<dbReference type="Gene3D" id="2.60.40.1120">
    <property type="entry name" value="Carboxypeptidase-like, regulatory domain"/>
    <property type="match status" value="1"/>
</dbReference>
<evidence type="ECO:0000256" key="1">
    <source>
        <dbReference type="SAM" id="SignalP"/>
    </source>
</evidence>
<proteinExistence type="predicted"/>
<accession>A0A4V1KQF1</accession>
<dbReference type="GO" id="GO:0030246">
    <property type="term" value="F:carbohydrate binding"/>
    <property type="evidence" value="ECO:0007669"/>
    <property type="project" value="InterPro"/>
</dbReference>
<comment type="caution">
    <text evidence="2">The sequence shown here is derived from an EMBL/GenBank/DDBJ whole genome shotgun (WGS) entry which is preliminary data.</text>
</comment>
<dbReference type="OrthoDB" id="910082at2"/>
<name>A0A4V1KQF1_9FLAO</name>
<dbReference type="InterPro" id="IPR013784">
    <property type="entry name" value="Carb-bd-like_fold"/>
</dbReference>
<evidence type="ECO:0000313" key="3">
    <source>
        <dbReference type="Proteomes" id="UP000289238"/>
    </source>
</evidence>
<dbReference type="SUPFAM" id="SSF49452">
    <property type="entry name" value="Starch-binding domain-like"/>
    <property type="match status" value="1"/>
</dbReference>
<keyword evidence="3" id="KW-1185">Reference proteome</keyword>
<dbReference type="EMBL" id="QOVM01000006">
    <property type="protein sequence ID" value="RXG21192.1"/>
    <property type="molecule type" value="Genomic_DNA"/>
</dbReference>
<sequence length="944" mass="107768">MKNFVLKLIYALPVCLLGHTGIANYDFDTTMSNHNNITRHTKLENPYDTKSDSLKDKRKTTDKAIALNIKIKNSKKNYLPGQKHTLALELELEGENAMIFNIEPKLPKDWKLISSDKISELSPGKSKIVLLSFFIPANTSPGTEIITLKLTDKSGKHLRSEDFKIVVAENYKLEVFLISNPESVKAGEEIITIFGIRNTGNVLQEIQISSNGLLSEIDMPLVKPDSLITITSSRPTNAKHYYLITLSTYLEVTGTNINESLKSYANTTVFPSKIKQREAFFRFPIRASFNYNSYTAKDILFSTISAELAGDGYLDEKKQHHLNFLLRAPQQQTLKRFGVTDQYSLIYDYKNQTTIYLGDHAYFINRLGFDNRYGMGFRIDQRVKRWIFTAFYSNPRLFSYNDTPLYGVQAKYAVTKKLQLGISLSESKGTIRGVSNKIDANPDEQGQIATVSLDYKSKNTHLETELSGSFTNLYTDYAGFINYSQSYKKFTYSGNLTLTGENYFGSIRNSLQYANNLFYKNKKWNASIGHIVSRVNQRLNPLFYAAEPYYENSYALLGYRFNQKHFVTIRVDQRKREDQLEPKSYFYKEKGITYRYLFSGERFNFSFNGRLAKTRNLLSATSNYRDSYAHSFNASYLIDSGLSIRVGLNHNYNNRYGLSNLSTSYTRYSLGINYSMSKAIRINASYNSGFSPEDTYLRRDFLNANISYKPSKNHLFEIRANYYENAGSVNRRELLAFGKYTYSFGAPIKRILEQGGIDGKLYSIHSDFESENIKIIAAGQRITSKKNGSFRLNNLPLGTNYIFLDHATLPEGFVEAKKAPYEVVVTQNKIADLNIELVKAATVRGKIMKIISRDTLGYKGYIKLNNEDFEYAVESDVAGNFIFKNIVPGNYKIALSNTSIESEYQIPTTLNVQVAPGEEENVDIRLKTKDRKIKFKTTNFNLSN</sequence>